<feature type="transmembrane region" description="Helical" evidence="2">
    <location>
        <begin position="477"/>
        <end position="499"/>
    </location>
</feature>
<dbReference type="GO" id="GO:0016020">
    <property type="term" value="C:membrane"/>
    <property type="evidence" value="ECO:0007669"/>
    <property type="project" value="TreeGrafter"/>
</dbReference>
<comment type="caution">
    <text evidence="4">The sequence shown here is derived from an EMBL/GenBank/DDBJ whole genome shotgun (WGS) entry which is preliminary data.</text>
</comment>
<dbReference type="SMART" id="SM00248">
    <property type="entry name" value="ANK"/>
    <property type="match status" value="3"/>
</dbReference>
<dbReference type="InterPro" id="IPR002110">
    <property type="entry name" value="Ankyrin_rpt"/>
</dbReference>
<evidence type="ECO:0000256" key="2">
    <source>
        <dbReference type="SAM" id="Phobius"/>
    </source>
</evidence>
<dbReference type="PANTHER" id="PTHR24177:SF314">
    <property type="entry name" value="PROTEIN ACCELERATED CELL DEATH 6-LIKE ISOFORM X1"/>
    <property type="match status" value="1"/>
</dbReference>
<feature type="transmembrane region" description="Helical" evidence="2">
    <location>
        <begin position="394"/>
        <end position="412"/>
    </location>
</feature>
<keyword evidence="2" id="KW-0812">Transmembrane</keyword>
<dbReference type="PANTHER" id="PTHR24177">
    <property type="entry name" value="CASKIN"/>
    <property type="match status" value="1"/>
</dbReference>
<dbReference type="EMBL" id="BJWL01000015">
    <property type="protein sequence ID" value="GFZ03248.1"/>
    <property type="molecule type" value="Genomic_DNA"/>
</dbReference>
<proteinExistence type="predicted"/>
<dbReference type="Proteomes" id="UP000585474">
    <property type="component" value="Unassembled WGS sequence"/>
</dbReference>
<feature type="transmembrane region" description="Helical" evidence="2">
    <location>
        <begin position="432"/>
        <end position="456"/>
    </location>
</feature>
<evidence type="ECO:0000259" key="3">
    <source>
        <dbReference type="Pfam" id="PF13962"/>
    </source>
</evidence>
<evidence type="ECO:0000256" key="1">
    <source>
        <dbReference type="SAM" id="MobiDB-lite"/>
    </source>
</evidence>
<name>A0A7J0FZ88_9ERIC</name>
<dbReference type="SUPFAM" id="SSF48403">
    <property type="entry name" value="Ankyrin repeat"/>
    <property type="match status" value="1"/>
</dbReference>
<dbReference type="OrthoDB" id="1923662at2759"/>
<dbReference type="AlphaFoldDB" id="A0A7J0FZ88"/>
<organism evidence="4 5">
    <name type="scientific">Actinidia rufa</name>
    <dbReference type="NCBI Taxonomy" id="165716"/>
    <lineage>
        <taxon>Eukaryota</taxon>
        <taxon>Viridiplantae</taxon>
        <taxon>Streptophyta</taxon>
        <taxon>Embryophyta</taxon>
        <taxon>Tracheophyta</taxon>
        <taxon>Spermatophyta</taxon>
        <taxon>Magnoliopsida</taxon>
        <taxon>eudicotyledons</taxon>
        <taxon>Gunneridae</taxon>
        <taxon>Pentapetalae</taxon>
        <taxon>asterids</taxon>
        <taxon>Ericales</taxon>
        <taxon>Actinidiaceae</taxon>
        <taxon>Actinidia</taxon>
    </lineage>
</organism>
<gene>
    <name evidence="4" type="ORF">Acr_15g0018560</name>
</gene>
<accession>A0A7J0FZ88</accession>
<keyword evidence="2" id="KW-1133">Transmembrane helix</keyword>
<keyword evidence="5" id="KW-1185">Reference proteome</keyword>
<dbReference type="InterPro" id="IPR036770">
    <property type="entry name" value="Ankyrin_rpt-contain_sf"/>
</dbReference>
<dbReference type="Pfam" id="PF13962">
    <property type="entry name" value="PGG"/>
    <property type="match status" value="1"/>
</dbReference>
<dbReference type="Gene3D" id="1.25.40.20">
    <property type="entry name" value="Ankyrin repeat-containing domain"/>
    <property type="match status" value="2"/>
</dbReference>
<evidence type="ECO:0000313" key="4">
    <source>
        <dbReference type="EMBL" id="GFZ03248.1"/>
    </source>
</evidence>
<evidence type="ECO:0000313" key="5">
    <source>
        <dbReference type="Proteomes" id="UP000585474"/>
    </source>
</evidence>
<keyword evidence="2" id="KW-0472">Membrane</keyword>
<protein>
    <recommendedName>
        <fullName evidence="3">PGG domain-containing protein</fullName>
    </recommendedName>
</protein>
<feature type="transmembrane region" description="Helical" evidence="2">
    <location>
        <begin position="505"/>
        <end position="528"/>
    </location>
</feature>
<sequence>MGRSIPDEKLRVHFLNGELYEALMKGDDAKVVELCKQIPEGPLHTSSIHKDTILHMATYYGKSELALNLLEMLPDSESDKLTMENDTGNTMLHEAANSDKIVPVAMEMLRKAPKLLGMRNKYGETALFVAARYGQMKMFKFLDKQGEEGERKTFYQKKDQTTILHAAIIHGHFGVRTEDTSETEEGIYESAMRFAKFLIERDTSWEVTEPAIDTSKPQIHYDRVPSTFHVQAAGEEKKTRASETALLLATKKGILEIAEKILTVYPQAVEHIDDQGHNILHKAIMFRQIGILNLVDKLQIPTTRLVRKIDNKGNTILHMVGIKEDNYDEKDMRSPALLLRENLLLFERVKKISVPHLTKYLNNDRKTAEELFETKYTKLWEEAKEWLKRTAENCSIVSVLIATVAFAAAYTVPGGPNQNTGYPILENKSFFVVFTLADVLSLAFALASVMTFLSILTSSFQFKDFKQSLPRRLMLGVTLLIISVTMMMVAFAATVFLLIRDKEQWTRIAVCSVAFFPVSIFVLSYLPLYKELVKVSKQPLKKIQEKVFMQPLNKIQEIFSRFGRNQSPMLSNTNQTLASSSKKPATPQTTQGLV</sequence>
<dbReference type="InterPro" id="IPR026961">
    <property type="entry name" value="PGG_dom"/>
</dbReference>
<feature type="region of interest" description="Disordered" evidence="1">
    <location>
        <begin position="573"/>
        <end position="594"/>
    </location>
</feature>
<feature type="domain" description="PGG" evidence="3">
    <location>
        <begin position="384"/>
        <end position="497"/>
    </location>
</feature>
<reference evidence="4 5" key="1">
    <citation type="submission" date="2019-07" db="EMBL/GenBank/DDBJ databases">
        <title>De Novo Assembly of kiwifruit Actinidia rufa.</title>
        <authorList>
            <person name="Sugita-Konishi S."/>
            <person name="Sato K."/>
            <person name="Mori E."/>
            <person name="Abe Y."/>
            <person name="Kisaki G."/>
            <person name="Hamano K."/>
            <person name="Suezawa K."/>
            <person name="Otani M."/>
            <person name="Fukuda T."/>
            <person name="Manabe T."/>
            <person name="Gomi K."/>
            <person name="Tabuchi M."/>
            <person name="Akimitsu K."/>
            <person name="Kataoka I."/>
        </authorList>
    </citation>
    <scope>NUCLEOTIDE SEQUENCE [LARGE SCALE GENOMIC DNA]</scope>
    <source>
        <strain evidence="5">cv. Fuchu</strain>
    </source>
</reference>